<name>A0A813GA23_POLGL</name>
<keyword evidence="2" id="KW-1185">Reference proteome</keyword>
<dbReference type="Proteomes" id="UP000654075">
    <property type="component" value="Unassembled WGS sequence"/>
</dbReference>
<proteinExistence type="predicted"/>
<organism evidence="1 2">
    <name type="scientific">Polarella glacialis</name>
    <name type="common">Dinoflagellate</name>
    <dbReference type="NCBI Taxonomy" id="89957"/>
    <lineage>
        <taxon>Eukaryota</taxon>
        <taxon>Sar</taxon>
        <taxon>Alveolata</taxon>
        <taxon>Dinophyceae</taxon>
        <taxon>Suessiales</taxon>
        <taxon>Suessiaceae</taxon>
        <taxon>Polarella</taxon>
    </lineage>
</organism>
<sequence length="187" mass="18495">MYVKVKAVKTAEACNSHLNSHLKAGRARVLYLKDGASKKIQMSKERAKVKIDQATTFAKVTACDVFEGATSTRAGVTSTAAVAGGGVGFVAGGAVGAVAGATVGLVPALLTFGLSIPIGATIGLCAGVAAGGSAGVVGGGATGFTGFTYRKEIASSASYMRTKAIEKAVHVRQSVKSIIGSGTGGTV</sequence>
<gene>
    <name evidence="1" type="ORF">PGLA1383_LOCUS39460</name>
</gene>
<reference evidence="1" key="1">
    <citation type="submission" date="2021-02" db="EMBL/GenBank/DDBJ databases">
        <authorList>
            <person name="Dougan E. K."/>
            <person name="Rhodes N."/>
            <person name="Thang M."/>
            <person name="Chan C."/>
        </authorList>
    </citation>
    <scope>NUCLEOTIDE SEQUENCE</scope>
</reference>
<evidence type="ECO:0000313" key="2">
    <source>
        <dbReference type="Proteomes" id="UP000654075"/>
    </source>
</evidence>
<accession>A0A813GA23</accession>
<comment type="caution">
    <text evidence="1">The sequence shown here is derived from an EMBL/GenBank/DDBJ whole genome shotgun (WGS) entry which is preliminary data.</text>
</comment>
<evidence type="ECO:0000313" key="1">
    <source>
        <dbReference type="EMBL" id="CAE8621943.1"/>
    </source>
</evidence>
<dbReference type="AlphaFoldDB" id="A0A813GA23"/>
<dbReference type="EMBL" id="CAJNNV010027846">
    <property type="protein sequence ID" value="CAE8621943.1"/>
    <property type="molecule type" value="Genomic_DNA"/>
</dbReference>
<protein>
    <submittedName>
        <fullName evidence="1">Uncharacterized protein</fullName>
    </submittedName>
</protein>